<dbReference type="GO" id="GO:1901135">
    <property type="term" value="P:carbohydrate derivative metabolic process"/>
    <property type="evidence" value="ECO:0007669"/>
    <property type="project" value="InterPro"/>
</dbReference>
<keyword evidence="4" id="KW-1185">Reference proteome</keyword>
<dbReference type="InterPro" id="IPR017552">
    <property type="entry name" value="PHI/rmpB"/>
</dbReference>
<dbReference type="SUPFAM" id="SSF53697">
    <property type="entry name" value="SIS domain"/>
    <property type="match status" value="1"/>
</dbReference>
<reference evidence="3 4" key="1">
    <citation type="submission" date="2021-07" db="EMBL/GenBank/DDBJ databases">
        <title>The Aristolochia fimbriata genome: insights into angiosperm evolution, floral development and chemical biosynthesis.</title>
        <authorList>
            <person name="Jiao Y."/>
        </authorList>
    </citation>
    <scope>NUCLEOTIDE SEQUENCE [LARGE SCALE GENOMIC DNA]</scope>
    <source>
        <strain evidence="3">IBCAS-2021</strain>
        <tissue evidence="3">Leaf</tissue>
    </source>
</reference>
<dbReference type="PROSITE" id="PS51464">
    <property type="entry name" value="SIS"/>
    <property type="match status" value="1"/>
</dbReference>
<organism evidence="3 4">
    <name type="scientific">Aristolochia fimbriata</name>
    <name type="common">White veined hardy Dutchman's pipe vine</name>
    <dbReference type="NCBI Taxonomy" id="158543"/>
    <lineage>
        <taxon>Eukaryota</taxon>
        <taxon>Viridiplantae</taxon>
        <taxon>Streptophyta</taxon>
        <taxon>Embryophyta</taxon>
        <taxon>Tracheophyta</taxon>
        <taxon>Spermatophyta</taxon>
        <taxon>Magnoliopsida</taxon>
        <taxon>Magnoliidae</taxon>
        <taxon>Piperales</taxon>
        <taxon>Aristolochiaceae</taxon>
        <taxon>Aristolochia</taxon>
    </lineage>
</organism>
<feature type="domain" description="SIS" evidence="2">
    <location>
        <begin position="42"/>
        <end position="190"/>
    </location>
</feature>
<dbReference type="InterPro" id="IPR046348">
    <property type="entry name" value="SIS_dom_sf"/>
</dbReference>
<dbReference type="AlphaFoldDB" id="A0AAV7FBY1"/>
<dbReference type="EMBL" id="JAINDJ010000002">
    <property type="protein sequence ID" value="KAG9458700.1"/>
    <property type="molecule type" value="Genomic_DNA"/>
</dbReference>
<evidence type="ECO:0000313" key="3">
    <source>
        <dbReference type="EMBL" id="KAG9458700.1"/>
    </source>
</evidence>
<dbReference type="InterPro" id="IPR001347">
    <property type="entry name" value="SIS_dom"/>
</dbReference>
<evidence type="ECO:0000256" key="1">
    <source>
        <dbReference type="ARBA" id="ARBA00009235"/>
    </source>
</evidence>
<protein>
    <recommendedName>
        <fullName evidence="2">SIS domain-containing protein</fullName>
    </recommendedName>
</protein>
<sequence>MAARGIPSSSSSMAEMASHICDKIRSVFTASAGDRPSALDVVVDEISAAAARKGRVFVHGVGREGLMLKALCMRLAHLGLGAHVVGDVTTPPIAPPDLLVASAGPGGFATVEAVCGVAGAVGARVLLLTARPEGPAARLASAVAFVPARTMAETAETAESLLLPMGSAYEGALFVLFEMVVFTVADLLGETPASIAARHTNLE</sequence>
<dbReference type="GO" id="GO:0097367">
    <property type="term" value="F:carbohydrate derivative binding"/>
    <property type="evidence" value="ECO:0007669"/>
    <property type="project" value="InterPro"/>
</dbReference>
<dbReference type="Gene3D" id="3.40.50.10490">
    <property type="entry name" value="Glucose-6-phosphate isomerase like protein, domain 1"/>
    <property type="match status" value="1"/>
</dbReference>
<name>A0AAV7FBY1_ARIFI</name>
<accession>A0AAV7FBY1</accession>
<dbReference type="PANTHER" id="PTHR43443:SF1">
    <property type="entry name" value="3-HEXULOSE-6-PHOSPHATE ISOMERASE"/>
    <property type="match status" value="1"/>
</dbReference>
<dbReference type="GO" id="GO:0016853">
    <property type="term" value="F:isomerase activity"/>
    <property type="evidence" value="ECO:0007669"/>
    <property type="project" value="InterPro"/>
</dbReference>
<comment type="caution">
    <text evidence="3">The sequence shown here is derived from an EMBL/GenBank/DDBJ whole genome shotgun (WGS) entry which is preliminary data.</text>
</comment>
<gene>
    <name evidence="3" type="ORF">H6P81_003208</name>
</gene>
<evidence type="ECO:0000259" key="2">
    <source>
        <dbReference type="PROSITE" id="PS51464"/>
    </source>
</evidence>
<dbReference type="PANTHER" id="PTHR43443">
    <property type="entry name" value="3-HEXULOSE-6-PHOSPHATE ISOMERASE"/>
    <property type="match status" value="1"/>
</dbReference>
<proteinExistence type="inferred from homology"/>
<dbReference type="Proteomes" id="UP000825729">
    <property type="component" value="Unassembled WGS sequence"/>
</dbReference>
<comment type="similarity">
    <text evidence="1">Belongs to the SIS family. PHI subfamily.</text>
</comment>
<evidence type="ECO:0000313" key="4">
    <source>
        <dbReference type="Proteomes" id="UP000825729"/>
    </source>
</evidence>